<dbReference type="PANTHER" id="PTHR31315">
    <property type="entry name" value="PROTEIN SIP5"/>
    <property type="match status" value="1"/>
</dbReference>
<sequence length="309" mass="34990">MGNIQAKRESPDIDGGGFTPNGIYSAVQDYNTRIVRRLILGRRIAPFYKGLAEVKDAVKEQSIKKSSKVRPVRYTAKSKFNGSMLNPVDLYKDAVECPICFLYYPKNINYTRCCHQPICTECFLQMKRPNAITPVTCPYCVGPNFAVIYTAPYDSSLYREGEKVTLISRDDTKAQQVAVMPADSQAVSSDDIRPDHSHRGAHPFSNLNIARRLLRSRRNHLNHLSNEEQIIDRGQSAPIDVFQQGLPDHSIEERSSEVVRRDTSTTESTEIQSLPDSTDRRDRHHKPLTHIWDRLAREVGLSGSPSIYV</sequence>
<comment type="caution">
    <text evidence="5">The sequence shown here is derived from an EMBL/GenBank/DDBJ whole genome shotgun (WGS) entry which is preliminary data.</text>
</comment>
<dbReference type="InterPro" id="IPR039301">
    <property type="entry name" value="Sip5/DA2"/>
</dbReference>
<feature type="region of interest" description="Disordered" evidence="3">
    <location>
        <begin position="180"/>
        <end position="203"/>
    </location>
</feature>
<comment type="similarity">
    <text evidence="1">Belongs to the SIP5 family.</text>
</comment>
<organism evidence="5 6">
    <name type="scientific">Basidiobolus meristosporus CBS 931.73</name>
    <dbReference type="NCBI Taxonomy" id="1314790"/>
    <lineage>
        <taxon>Eukaryota</taxon>
        <taxon>Fungi</taxon>
        <taxon>Fungi incertae sedis</taxon>
        <taxon>Zoopagomycota</taxon>
        <taxon>Entomophthoromycotina</taxon>
        <taxon>Basidiobolomycetes</taxon>
        <taxon>Basidiobolales</taxon>
        <taxon>Basidiobolaceae</taxon>
        <taxon>Basidiobolus</taxon>
    </lineage>
</organism>
<dbReference type="InParanoid" id="A0A1Y1YHG9"/>
<dbReference type="PANTHER" id="PTHR31315:SF1">
    <property type="entry name" value="PROTEIN SIP5"/>
    <property type="match status" value="1"/>
</dbReference>
<evidence type="ECO:0000256" key="2">
    <source>
        <dbReference type="PROSITE-ProRule" id="PRU00175"/>
    </source>
</evidence>
<proteinExistence type="inferred from homology"/>
<keyword evidence="2" id="KW-0862">Zinc</keyword>
<evidence type="ECO:0000259" key="4">
    <source>
        <dbReference type="PROSITE" id="PS50089"/>
    </source>
</evidence>
<dbReference type="InterPro" id="IPR001841">
    <property type="entry name" value="Znf_RING"/>
</dbReference>
<name>A0A1Y1YHG9_9FUNG</name>
<dbReference type="EMBL" id="MCFE01000133">
    <property type="protein sequence ID" value="ORX97425.1"/>
    <property type="molecule type" value="Genomic_DNA"/>
</dbReference>
<evidence type="ECO:0000256" key="1">
    <source>
        <dbReference type="ARBA" id="ARBA00010402"/>
    </source>
</evidence>
<feature type="compositionally biased region" description="Basic and acidic residues" evidence="3">
    <location>
        <begin position="249"/>
        <end position="264"/>
    </location>
</feature>
<keyword evidence="2" id="KW-0479">Metal-binding</keyword>
<dbReference type="Proteomes" id="UP000193498">
    <property type="component" value="Unassembled WGS sequence"/>
</dbReference>
<dbReference type="PROSITE" id="PS50089">
    <property type="entry name" value="ZF_RING_2"/>
    <property type="match status" value="1"/>
</dbReference>
<evidence type="ECO:0000256" key="3">
    <source>
        <dbReference type="SAM" id="MobiDB-lite"/>
    </source>
</evidence>
<dbReference type="InterPro" id="IPR013083">
    <property type="entry name" value="Znf_RING/FYVE/PHD"/>
</dbReference>
<keyword evidence="2" id="KW-0863">Zinc-finger</keyword>
<reference evidence="5 6" key="1">
    <citation type="submission" date="2016-07" db="EMBL/GenBank/DDBJ databases">
        <title>Pervasive Adenine N6-methylation of Active Genes in Fungi.</title>
        <authorList>
            <consortium name="DOE Joint Genome Institute"/>
            <person name="Mondo S.J."/>
            <person name="Dannebaum R.O."/>
            <person name="Kuo R.C."/>
            <person name="Labutti K."/>
            <person name="Haridas S."/>
            <person name="Kuo A."/>
            <person name="Salamov A."/>
            <person name="Ahrendt S.R."/>
            <person name="Lipzen A."/>
            <person name="Sullivan W."/>
            <person name="Andreopoulos W.B."/>
            <person name="Clum A."/>
            <person name="Lindquist E."/>
            <person name="Daum C."/>
            <person name="Ramamoorthy G.K."/>
            <person name="Gryganskyi A."/>
            <person name="Culley D."/>
            <person name="Magnuson J.K."/>
            <person name="James T.Y."/>
            <person name="O'Malley M.A."/>
            <person name="Stajich J.E."/>
            <person name="Spatafora J.W."/>
            <person name="Visel A."/>
            <person name="Grigoriev I.V."/>
        </authorList>
    </citation>
    <scope>NUCLEOTIDE SEQUENCE [LARGE SCALE GENOMIC DNA]</scope>
    <source>
        <strain evidence="5 6">CBS 931.73</strain>
    </source>
</reference>
<dbReference type="GO" id="GO:0005737">
    <property type="term" value="C:cytoplasm"/>
    <property type="evidence" value="ECO:0007669"/>
    <property type="project" value="TreeGrafter"/>
</dbReference>
<keyword evidence="6" id="KW-1185">Reference proteome</keyword>
<gene>
    <name evidence="5" type="ORF">K493DRAFT_14447</name>
</gene>
<feature type="region of interest" description="Disordered" evidence="3">
    <location>
        <begin position="246"/>
        <end position="283"/>
    </location>
</feature>
<dbReference type="OrthoDB" id="21471at2759"/>
<accession>A0A1Y1YHG9</accession>
<dbReference type="FunCoup" id="A0A1Y1YHG9">
    <property type="interactions" value="11"/>
</dbReference>
<dbReference type="AlphaFoldDB" id="A0A1Y1YHG9"/>
<dbReference type="SUPFAM" id="SSF57850">
    <property type="entry name" value="RING/U-box"/>
    <property type="match status" value="1"/>
</dbReference>
<dbReference type="Gene3D" id="3.30.40.10">
    <property type="entry name" value="Zinc/RING finger domain, C3HC4 (zinc finger)"/>
    <property type="match status" value="1"/>
</dbReference>
<evidence type="ECO:0000313" key="5">
    <source>
        <dbReference type="EMBL" id="ORX97425.1"/>
    </source>
</evidence>
<evidence type="ECO:0000313" key="6">
    <source>
        <dbReference type="Proteomes" id="UP000193498"/>
    </source>
</evidence>
<dbReference type="GO" id="GO:0008270">
    <property type="term" value="F:zinc ion binding"/>
    <property type="evidence" value="ECO:0007669"/>
    <property type="project" value="UniProtKB-KW"/>
</dbReference>
<protein>
    <recommendedName>
        <fullName evidence="4">RING-type domain-containing protein</fullName>
    </recommendedName>
</protein>
<feature type="domain" description="RING-type" evidence="4">
    <location>
        <begin position="97"/>
        <end position="140"/>
    </location>
</feature>
<feature type="compositionally biased region" description="Polar residues" evidence="3">
    <location>
        <begin position="265"/>
        <end position="276"/>
    </location>
</feature>
<dbReference type="STRING" id="1314790.A0A1Y1YHG9"/>